<keyword evidence="8" id="KW-1185">Reference proteome</keyword>
<comment type="subcellular location">
    <subcellularLocation>
        <location evidence="1">Membrane</location>
        <topology evidence="1">Multi-pass membrane protein</topology>
    </subcellularLocation>
</comment>
<evidence type="ECO:0000256" key="3">
    <source>
        <dbReference type="ARBA" id="ARBA00022989"/>
    </source>
</evidence>
<protein>
    <recommendedName>
        <fullName evidence="6">HTH cro/C1-type domain-containing protein</fullName>
    </recommendedName>
</protein>
<dbReference type="PROSITE" id="PS50943">
    <property type="entry name" value="HTH_CROC1"/>
    <property type="match status" value="1"/>
</dbReference>
<feature type="domain" description="HTH cro/C1-type" evidence="6">
    <location>
        <begin position="4"/>
        <end position="57"/>
    </location>
</feature>
<dbReference type="GO" id="GO:0003677">
    <property type="term" value="F:DNA binding"/>
    <property type="evidence" value="ECO:0007669"/>
    <property type="project" value="InterPro"/>
</dbReference>
<dbReference type="Proteomes" id="UP000321863">
    <property type="component" value="Unassembled WGS sequence"/>
</dbReference>
<feature type="transmembrane region" description="Helical" evidence="5">
    <location>
        <begin position="127"/>
        <end position="147"/>
    </location>
</feature>
<keyword evidence="3 5" id="KW-1133">Transmembrane helix</keyword>
<evidence type="ECO:0000256" key="1">
    <source>
        <dbReference type="ARBA" id="ARBA00004141"/>
    </source>
</evidence>
<dbReference type="InterPro" id="IPR019109">
    <property type="entry name" value="MamF_MmsF"/>
</dbReference>
<evidence type="ECO:0000259" key="6">
    <source>
        <dbReference type="PROSITE" id="PS50943"/>
    </source>
</evidence>
<evidence type="ECO:0000313" key="7">
    <source>
        <dbReference type="EMBL" id="GEN77022.1"/>
    </source>
</evidence>
<evidence type="ECO:0000313" key="8">
    <source>
        <dbReference type="Proteomes" id="UP000321863"/>
    </source>
</evidence>
<dbReference type="SMART" id="SM00530">
    <property type="entry name" value="HTH_XRE"/>
    <property type="match status" value="1"/>
</dbReference>
<keyword evidence="2 5" id="KW-0812">Transmembrane</keyword>
<evidence type="ECO:0000256" key="4">
    <source>
        <dbReference type="ARBA" id="ARBA00023136"/>
    </source>
</evidence>
<dbReference type="Gene3D" id="1.10.260.40">
    <property type="entry name" value="lambda repressor-like DNA-binding domains"/>
    <property type="match status" value="1"/>
</dbReference>
<feature type="transmembrane region" description="Helical" evidence="5">
    <location>
        <begin position="98"/>
        <end position="115"/>
    </location>
</feature>
<dbReference type="AlphaFoldDB" id="A0A511YPA1"/>
<gene>
    <name evidence="7" type="ORF">CHA01nite_27620</name>
</gene>
<keyword evidence="4 5" id="KW-0472">Membrane</keyword>
<feature type="transmembrane region" description="Helical" evidence="5">
    <location>
        <begin position="153"/>
        <end position="170"/>
    </location>
</feature>
<dbReference type="InterPro" id="IPR010982">
    <property type="entry name" value="Lambda_DNA-bd_dom_sf"/>
</dbReference>
<dbReference type="CDD" id="cd00093">
    <property type="entry name" value="HTH_XRE"/>
    <property type="match status" value="1"/>
</dbReference>
<accession>A0A511YPA1</accession>
<comment type="caution">
    <text evidence="7">The sequence shown here is derived from an EMBL/GenBank/DDBJ whole genome shotgun (WGS) entry which is preliminary data.</text>
</comment>
<dbReference type="SUPFAM" id="SSF47413">
    <property type="entry name" value="lambda repressor-like DNA-binding domains"/>
    <property type="match status" value="1"/>
</dbReference>
<dbReference type="Pfam" id="PF01381">
    <property type="entry name" value="HTH_3"/>
    <property type="match status" value="1"/>
</dbReference>
<evidence type="ECO:0000256" key="2">
    <source>
        <dbReference type="ARBA" id="ARBA00022692"/>
    </source>
</evidence>
<organism evidence="7 8">
    <name type="scientific">Chryseobacterium hagamense</name>
    <dbReference type="NCBI Taxonomy" id="395935"/>
    <lineage>
        <taxon>Bacteria</taxon>
        <taxon>Pseudomonadati</taxon>
        <taxon>Bacteroidota</taxon>
        <taxon>Flavobacteriia</taxon>
        <taxon>Flavobacteriales</taxon>
        <taxon>Weeksellaceae</taxon>
        <taxon>Chryseobacterium group</taxon>
        <taxon>Chryseobacterium</taxon>
    </lineage>
</organism>
<sequence>MSELKKIRELKNLTQEELAEKSGLSVRTIQRIEAGVQPKGYTLKSLALSLDIPETDLRIPEIQIRKEAEVEEPPGTPEKEKPVNFTLVKLINLSSIPFAWFPVANVLPPLLIMLFTKEKSRIVKQIISLQIFLAIIFPVIFMIAALFKPGHSVVLAVMVLLVLMNMYIILRNAYEIDRKKKLFYRLNFSIL</sequence>
<dbReference type="RefSeq" id="WP_146942388.1">
    <property type="nucleotide sequence ID" value="NZ_BJYJ01000016.1"/>
</dbReference>
<dbReference type="InterPro" id="IPR001387">
    <property type="entry name" value="Cro/C1-type_HTH"/>
</dbReference>
<evidence type="ECO:0000256" key="5">
    <source>
        <dbReference type="SAM" id="Phobius"/>
    </source>
</evidence>
<dbReference type="Pfam" id="PF09685">
    <property type="entry name" value="MamF_MmsF"/>
    <property type="match status" value="1"/>
</dbReference>
<name>A0A511YPA1_9FLAO</name>
<dbReference type="EMBL" id="BJYJ01000016">
    <property type="protein sequence ID" value="GEN77022.1"/>
    <property type="molecule type" value="Genomic_DNA"/>
</dbReference>
<proteinExistence type="predicted"/>
<dbReference type="OrthoDB" id="1357763at2"/>
<reference evidence="7 8" key="1">
    <citation type="submission" date="2019-07" db="EMBL/GenBank/DDBJ databases">
        <title>Whole genome shotgun sequence of Chryseobacterium hagamense NBRC 105253.</title>
        <authorList>
            <person name="Hosoyama A."/>
            <person name="Uohara A."/>
            <person name="Ohji S."/>
            <person name="Ichikawa N."/>
        </authorList>
    </citation>
    <scope>NUCLEOTIDE SEQUENCE [LARGE SCALE GENOMIC DNA]</scope>
    <source>
        <strain evidence="7 8">NBRC 105253</strain>
    </source>
</reference>